<dbReference type="InterPro" id="IPR023606">
    <property type="entry name" value="CoA-Trfase_III_dom_1_sf"/>
</dbReference>
<proteinExistence type="predicted"/>
<dbReference type="Gene3D" id="3.30.1540.10">
    <property type="entry name" value="formyl-coa transferase, domain 3"/>
    <property type="match status" value="1"/>
</dbReference>
<evidence type="ECO:0000313" key="3">
    <source>
        <dbReference type="Proteomes" id="UP000321172"/>
    </source>
</evidence>
<dbReference type="OrthoDB" id="5720311at2"/>
<accession>A0A5B8S5J5</accession>
<dbReference type="GO" id="GO:0016740">
    <property type="term" value="F:transferase activity"/>
    <property type="evidence" value="ECO:0007669"/>
    <property type="project" value="UniProtKB-KW"/>
</dbReference>
<organism evidence="2 3">
    <name type="scientific">Novosphingobium ginsenosidimutans</name>
    <dbReference type="NCBI Taxonomy" id="1176536"/>
    <lineage>
        <taxon>Bacteria</taxon>
        <taxon>Pseudomonadati</taxon>
        <taxon>Pseudomonadota</taxon>
        <taxon>Alphaproteobacteria</taxon>
        <taxon>Sphingomonadales</taxon>
        <taxon>Sphingomonadaceae</taxon>
        <taxon>Novosphingobium</taxon>
    </lineage>
</organism>
<keyword evidence="3" id="KW-1185">Reference proteome</keyword>
<protein>
    <submittedName>
        <fullName evidence="2">CoA transferase</fullName>
    </submittedName>
</protein>
<dbReference type="Pfam" id="PF02515">
    <property type="entry name" value="CoA_transf_3"/>
    <property type="match status" value="1"/>
</dbReference>
<dbReference type="PANTHER" id="PTHR48228:SF5">
    <property type="entry name" value="ALPHA-METHYLACYL-COA RACEMASE"/>
    <property type="match status" value="1"/>
</dbReference>
<dbReference type="AlphaFoldDB" id="A0A5B8S5J5"/>
<dbReference type="EMBL" id="CP042345">
    <property type="protein sequence ID" value="QEA16801.1"/>
    <property type="molecule type" value="Genomic_DNA"/>
</dbReference>
<dbReference type="RefSeq" id="WP_147090880.1">
    <property type="nucleotide sequence ID" value="NZ_BAABJD010000002.1"/>
</dbReference>
<reference evidence="2 3" key="1">
    <citation type="journal article" date="2013" name="J. Microbiol. Biotechnol.">
        <title>Novosphingobium ginsenosidimutans sp. nov., with the ability to convert ginsenoside.</title>
        <authorList>
            <person name="Kim J.K."/>
            <person name="He D."/>
            <person name="Liu Q.M."/>
            <person name="Park H.Y."/>
            <person name="Jung M.S."/>
            <person name="Yoon M.H."/>
            <person name="Kim S.C."/>
            <person name="Im W.T."/>
        </authorList>
    </citation>
    <scope>NUCLEOTIDE SEQUENCE [LARGE SCALE GENOMIC DNA]</scope>
    <source>
        <strain evidence="2 3">FW-6</strain>
    </source>
</reference>
<name>A0A5B8S5J5_9SPHN</name>
<gene>
    <name evidence="2" type="ORF">FRF71_12030</name>
</gene>
<evidence type="ECO:0000256" key="1">
    <source>
        <dbReference type="SAM" id="MobiDB-lite"/>
    </source>
</evidence>
<sequence length="352" mass="37622">MAGVLAGVTVIELAGIGPGPFCGMMLADHGARVIRVERPGTSSRFGDGGNRDILNRNRERIELDLKDPAAIEQLKDLVKTADALIEGYRPGVIERMGIGPDVLLGINPKLVIGRMTGWGQDGPMAPLAGHDINYIALSGALHSYGRKGEKPTFPVNAVGDFGGGGMMLAFGVVAGVLHARSGGAGQVVDCAMVDGAAILSAMTYTFLGNGQWRDERGVNLLDSGTHFYDTYETKDGKYISLGSIEPQFYAILMEKTGLAGDPDFVQQMNPMKWDELKERMTALILTKTRDEWCAIMDGTDICFAPVLSLKEAPQHPHNVARSTFVEDGGMIQPAPAPRFSATPAPPVKLAGR</sequence>
<dbReference type="KEGG" id="ngf:FRF71_12030"/>
<evidence type="ECO:0000313" key="2">
    <source>
        <dbReference type="EMBL" id="QEA16801.1"/>
    </source>
</evidence>
<dbReference type="SUPFAM" id="SSF89796">
    <property type="entry name" value="CoA-transferase family III (CaiB/BaiF)"/>
    <property type="match status" value="1"/>
</dbReference>
<feature type="region of interest" description="Disordered" evidence="1">
    <location>
        <begin position="332"/>
        <end position="352"/>
    </location>
</feature>
<dbReference type="InterPro" id="IPR003673">
    <property type="entry name" value="CoA-Trfase_fam_III"/>
</dbReference>
<dbReference type="InterPro" id="IPR050509">
    <property type="entry name" value="CoA-transferase_III"/>
</dbReference>
<dbReference type="InterPro" id="IPR044855">
    <property type="entry name" value="CoA-Trfase_III_dom3_sf"/>
</dbReference>
<keyword evidence="2" id="KW-0808">Transferase</keyword>
<dbReference type="Gene3D" id="3.40.50.10540">
    <property type="entry name" value="Crotonobetainyl-coa:carnitine coa-transferase, domain 1"/>
    <property type="match status" value="1"/>
</dbReference>
<dbReference type="PANTHER" id="PTHR48228">
    <property type="entry name" value="SUCCINYL-COA--D-CITRAMALATE COA-TRANSFERASE"/>
    <property type="match status" value="1"/>
</dbReference>
<dbReference type="Proteomes" id="UP000321172">
    <property type="component" value="Chromosome"/>
</dbReference>